<accession>A0A2V3J3V5</accession>
<dbReference type="OrthoDB" id="10540851at2759"/>
<feature type="region of interest" description="Disordered" evidence="1">
    <location>
        <begin position="407"/>
        <end position="578"/>
    </location>
</feature>
<organism evidence="3 4">
    <name type="scientific">Gracilariopsis chorda</name>
    <dbReference type="NCBI Taxonomy" id="448386"/>
    <lineage>
        <taxon>Eukaryota</taxon>
        <taxon>Rhodophyta</taxon>
        <taxon>Florideophyceae</taxon>
        <taxon>Rhodymeniophycidae</taxon>
        <taxon>Gracilariales</taxon>
        <taxon>Gracilariaceae</taxon>
        <taxon>Gracilariopsis</taxon>
    </lineage>
</organism>
<comment type="caution">
    <text evidence="3">The sequence shown here is derived from an EMBL/GenBank/DDBJ whole genome shotgun (WGS) entry which is preliminary data.</text>
</comment>
<dbReference type="Proteomes" id="UP000247409">
    <property type="component" value="Unassembled WGS sequence"/>
</dbReference>
<dbReference type="EMBL" id="NBIV01000009">
    <property type="protein sequence ID" value="PXF48993.1"/>
    <property type="molecule type" value="Genomic_DNA"/>
</dbReference>
<evidence type="ECO:0000313" key="3">
    <source>
        <dbReference type="EMBL" id="PXF48993.1"/>
    </source>
</evidence>
<keyword evidence="2" id="KW-0812">Transmembrane</keyword>
<evidence type="ECO:0000313" key="4">
    <source>
        <dbReference type="Proteomes" id="UP000247409"/>
    </source>
</evidence>
<feature type="transmembrane region" description="Helical" evidence="2">
    <location>
        <begin position="59"/>
        <end position="78"/>
    </location>
</feature>
<sequence>MKADGSIKQNGGVLNIAFIPPFVISDDAEEQVSIDKTSRVRAGLWKEASRFDWDSRSRILQLLFVMAAFCATLTGWIGSSDCYSPEAVIAIWKRFADPSFCTSTMHPEHTSSPQDIRQGWEIAVKVIKSNVGELYHDKEKPIPPRLRRWGRQTEFAVRLPDVQSRTVSWCAQLMQEMCFLTYNRLSERFKNLDAQFLKQFATQAEEAYTVLLEREIGIALDQSPNWKESFSEEKVLRDFCDHRDSNGAMNQHSENSSGSAASESEQDDAQNSRSEDNEPQNTHSEHDHDRMEVDTEQRKHGEQEDVLSPISPDVDTLRDTKLNRREAGMSLEQGSSDQNKIKPSKGVANTEDPMHDASNEKCDDPSPALFKKLGERIREEGTKAIRSKLQNYAEDVSDFDDVQLHQNAQVQYRSSGTLSRRGQGREENGSDEDEVRAPNHQENQDRLGAQESFENHRVNAVQPNTMGSVRAVSNPPKKKARTRLHQNGYRSTGNEVEEQPGQRTRAKSYGSHGNHHGGMVTPDDPEEFRHKDTSTAQPSKANSLKYRHGHGHEPPLTKGDDAINEEPTGKEEEVTESHHKRLVERIALQVRKEALLRRQRGDMVERHGKHIIVPPRKRPQYLKTFQ</sequence>
<feature type="region of interest" description="Disordered" evidence="1">
    <location>
        <begin position="242"/>
        <end position="368"/>
    </location>
</feature>
<feature type="compositionally biased region" description="Basic and acidic residues" evidence="1">
    <location>
        <begin position="435"/>
        <end position="445"/>
    </location>
</feature>
<name>A0A2V3J3V5_9FLOR</name>
<evidence type="ECO:0000256" key="1">
    <source>
        <dbReference type="SAM" id="MobiDB-lite"/>
    </source>
</evidence>
<reference evidence="3 4" key="1">
    <citation type="journal article" date="2018" name="Mol. Biol. Evol.">
        <title>Analysis of the draft genome of the red seaweed Gracilariopsis chorda provides insights into genome size evolution in Rhodophyta.</title>
        <authorList>
            <person name="Lee J."/>
            <person name="Yang E.C."/>
            <person name="Graf L."/>
            <person name="Yang J.H."/>
            <person name="Qiu H."/>
            <person name="Zel Zion U."/>
            <person name="Chan C.X."/>
            <person name="Stephens T.G."/>
            <person name="Weber A.P.M."/>
            <person name="Boo G.H."/>
            <person name="Boo S.M."/>
            <person name="Kim K.M."/>
            <person name="Shin Y."/>
            <person name="Jung M."/>
            <person name="Lee S.J."/>
            <person name="Yim H.S."/>
            <person name="Lee J.H."/>
            <person name="Bhattacharya D."/>
            <person name="Yoon H.S."/>
        </authorList>
    </citation>
    <scope>NUCLEOTIDE SEQUENCE [LARGE SCALE GENOMIC DNA]</scope>
    <source>
        <strain evidence="3 4">SKKU-2015</strain>
        <tissue evidence="3">Whole body</tissue>
    </source>
</reference>
<keyword evidence="4" id="KW-1185">Reference proteome</keyword>
<proteinExistence type="predicted"/>
<feature type="compositionally biased region" description="Polar residues" evidence="1">
    <location>
        <begin position="407"/>
        <end position="420"/>
    </location>
</feature>
<keyword evidence="2" id="KW-1133">Transmembrane helix</keyword>
<keyword evidence="2" id="KW-0472">Membrane</keyword>
<feature type="compositionally biased region" description="Low complexity" evidence="1">
    <location>
        <begin position="253"/>
        <end position="263"/>
    </location>
</feature>
<evidence type="ECO:0000256" key="2">
    <source>
        <dbReference type="SAM" id="Phobius"/>
    </source>
</evidence>
<dbReference type="AlphaFoldDB" id="A0A2V3J3V5"/>
<feature type="compositionally biased region" description="Basic and acidic residues" evidence="1">
    <location>
        <begin position="551"/>
        <end position="577"/>
    </location>
</feature>
<protein>
    <submittedName>
        <fullName evidence="3">Uncharacterized protein</fullName>
    </submittedName>
</protein>
<feature type="compositionally biased region" description="Basic and acidic residues" evidence="1">
    <location>
        <begin position="352"/>
        <end position="364"/>
    </location>
</feature>
<gene>
    <name evidence="3" type="ORF">BWQ96_01131</name>
</gene>
<feature type="compositionally biased region" description="Basic and acidic residues" evidence="1">
    <location>
        <begin position="283"/>
        <end position="303"/>
    </location>
</feature>
<feature type="compositionally biased region" description="Basic and acidic residues" evidence="1">
    <location>
        <begin position="315"/>
        <end position="327"/>
    </location>
</feature>